<keyword evidence="3" id="KW-1185">Reference proteome</keyword>
<organism evidence="2 3">
    <name type="scientific">Marasmius crinis-equi</name>
    <dbReference type="NCBI Taxonomy" id="585013"/>
    <lineage>
        <taxon>Eukaryota</taxon>
        <taxon>Fungi</taxon>
        <taxon>Dikarya</taxon>
        <taxon>Basidiomycota</taxon>
        <taxon>Agaricomycotina</taxon>
        <taxon>Agaricomycetes</taxon>
        <taxon>Agaricomycetidae</taxon>
        <taxon>Agaricales</taxon>
        <taxon>Marasmiineae</taxon>
        <taxon>Marasmiaceae</taxon>
        <taxon>Marasmius</taxon>
    </lineage>
</organism>
<sequence length="453" mass="50934">MAMSSPIISPALSSPSLPLESPSLIKRLSTSSVKSLATLAASASSSFASLPPAGEDIEVVKEEGLRHAIIRLEARHYKKASFLHSLLDCIRTLKISSWSNNNILPQDIRVEKLSGCLTNAVFFVSCPDSPGAKKLLLRIYGPSSGEMISRPRELHTLHILSSRYGLGPRVYGTFENGRIEEYFESTTLTASELRDPQISQWIGARMAELHSVDIEVIEETSAETRGEGKGWDVAAKKNVKEWLTPAKEVLQLPALSQGDREALDLDSFKRDWDAYMKWLSTVDSSRRVFAHNDTQYGNLLRLIKAKEGLPPHRQIIVVDFEYASPNTASFDIANHFHEWTANYHSSTPHLLDPLKYPTSTERRNFYRAYLEHTLTPSQTPLSASELEAAIEALDEQVRFWSPSSHAWWTVWGIVQAKDDLLNDEKQAEFDYIGYAKCRMSLFREELRVLGVIA</sequence>
<gene>
    <name evidence="2" type="ORF">V5O48_003976</name>
</gene>
<name>A0ABR3FRB9_9AGAR</name>
<accession>A0ABR3FRB9</accession>
<evidence type="ECO:0008006" key="4">
    <source>
        <dbReference type="Google" id="ProtNLM"/>
    </source>
</evidence>
<dbReference type="EMBL" id="JBAHYK010000123">
    <property type="protein sequence ID" value="KAL0578026.1"/>
    <property type="molecule type" value="Genomic_DNA"/>
</dbReference>
<comment type="caution">
    <text evidence="2">The sequence shown here is derived from an EMBL/GenBank/DDBJ whole genome shotgun (WGS) entry which is preliminary data.</text>
</comment>
<dbReference type="CDD" id="cd05157">
    <property type="entry name" value="ETNK_euk"/>
    <property type="match status" value="1"/>
</dbReference>
<dbReference type="Pfam" id="PF01633">
    <property type="entry name" value="Choline_kinase"/>
    <property type="match status" value="1"/>
</dbReference>
<proteinExistence type="inferred from homology"/>
<reference evidence="2 3" key="1">
    <citation type="submission" date="2024-02" db="EMBL/GenBank/DDBJ databases">
        <title>A draft genome for the cacao thread blight pathogen Marasmius crinis-equi.</title>
        <authorList>
            <person name="Cohen S.P."/>
            <person name="Baruah I.K."/>
            <person name="Amoako-Attah I."/>
            <person name="Bukari Y."/>
            <person name="Meinhardt L.W."/>
            <person name="Bailey B.A."/>
        </authorList>
    </citation>
    <scope>NUCLEOTIDE SEQUENCE [LARGE SCALE GENOMIC DNA]</scope>
    <source>
        <strain evidence="2 3">GH-76</strain>
    </source>
</reference>
<evidence type="ECO:0000313" key="2">
    <source>
        <dbReference type="EMBL" id="KAL0578026.1"/>
    </source>
</evidence>
<protein>
    <recommendedName>
        <fullName evidence="4">Choline kinase</fullName>
    </recommendedName>
</protein>
<comment type="similarity">
    <text evidence="1">Belongs to the choline/ethanolamine kinase family.</text>
</comment>
<dbReference type="Gene3D" id="3.30.200.20">
    <property type="entry name" value="Phosphorylase Kinase, domain 1"/>
    <property type="match status" value="1"/>
</dbReference>
<dbReference type="PANTHER" id="PTHR22603">
    <property type="entry name" value="CHOLINE/ETHANOALAMINE KINASE"/>
    <property type="match status" value="1"/>
</dbReference>
<dbReference type="SUPFAM" id="SSF56112">
    <property type="entry name" value="Protein kinase-like (PK-like)"/>
    <property type="match status" value="1"/>
</dbReference>
<dbReference type="PANTHER" id="PTHR22603:SF93">
    <property type="entry name" value="RE24176P"/>
    <property type="match status" value="1"/>
</dbReference>
<evidence type="ECO:0000313" key="3">
    <source>
        <dbReference type="Proteomes" id="UP001465976"/>
    </source>
</evidence>
<evidence type="ECO:0000256" key="1">
    <source>
        <dbReference type="ARBA" id="ARBA00038211"/>
    </source>
</evidence>
<dbReference type="InterPro" id="IPR011009">
    <property type="entry name" value="Kinase-like_dom_sf"/>
</dbReference>
<dbReference type="Gene3D" id="3.90.1200.10">
    <property type="match status" value="1"/>
</dbReference>
<dbReference type="Proteomes" id="UP001465976">
    <property type="component" value="Unassembled WGS sequence"/>
</dbReference>